<dbReference type="RefSeq" id="XP_033528651.1">
    <property type="nucleotide sequence ID" value="XM_033661890.1"/>
</dbReference>
<reference evidence="2" key="1">
    <citation type="journal article" date="2020" name="Stud. Mycol.">
        <title>101 Dothideomycetes genomes: a test case for predicting lifestyles and emergence of pathogens.</title>
        <authorList>
            <person name="Haridas S."/>
            <person name="Albert R."/>
            <person name="Binder M."/>
            <person name="Bloem J."/>
            <person name="Labutti K."/>
            <person name="Salamov A."/>
            <person name="Andreopoulos B."/>
            <person name="Baker S."/>
            <person name="Barry K."/>
            <person name="Bills G."/>
            <person name="Bluhm B."/>
            <person name="Cannon C."/>
            <person name="Castanera R."/>
            <person name="Culley D."/>
            <person name="Daum C."/>
            <person name="Ezra D."/>
            <person name="Gonzalez J."/>
            <person name="Henrissat B."/>
            <person name="Kuo A."/>
            <person name="Liang C."/>
            <person name="Lipzen A."/>
            <person name="Lutzoni F."/>
            <person name="Magnuson J."/>
            <person name="Mondo S."/>
            <person name="Nolan M."/>
            <person name="Ohm R."/>
            <person name="Pangilinan J."/>
            <person name="Park H.-J."/>
            <person name="Ramirez L."/>
            <person name="Alfaro M."/>
            <person name="Sun H."/>
            <person name="Tritt A."/>
            <person name="Yoshinaga Y."/>
            <person name="Zwiers L.-H."/>
            <person name="Turgeon B."/>
            <person name="Goodwin S."/>
            <person name="Spatafora J."/>
            <person name="Crous P."/>
            <person name="Grigoriev I."/>
        </authorList>
    </citation>
    <scope>NUCLEOTIDE SEQUENCE</scope>
    <source>
        <strain evidence="2">CBS 119687</strain>
    </source>
</reference>
<evidence type="ECO:0000256" key="1">
    <source>
        <dbReference type="SAM" id="Phobius"/>
    </source>
</evidence>
<protein>
    <submittedName>
        <fullName evidence="2">Uncharacterized protein</fullName>
    </submittedName>
</protein>
<name>A0A6A6ATG8_9PLEO</name>
<dbReference type="Proteomes" id="UP000799771">
    <property type="component" value="Unassembled WGS sequence"/>
</dbReference>
<feature type="transmembrane region" description="Helical" evidence="1">
    <location>
        <begin position="36"/>
        <end position="55"/>
    </location>
</feature>
<gene>
    <name evidence="2" type="ORF">P153DRAFT_108426</name>
</gene>
<dbReference type="AlphaFoldDB" id="A0A6A6ATG8"/>
<keyword evidence="1" id="KW-0812">Transmembrane</keyword>
<dbReference type="GeneID" id="54402322"/>
<accession>A0A6A6ATG8</accession>
<feature type="transmembrane region" description="Helical" evidence="1">
    <location>
        <begin position="62"/>
        <end position="81"/>
    </location>
</feature>
<sequence length="106" mass="12085">MGVRFRFFFVFSFDLLLWCAVLCCTCIVLLCCCSLRTISCLSGFSLFLSFSLILLRHHLSYKFFLAIYMYVLSCVLFYLNLNTAFCKGLCAGDMSFVLVAVLGRGY</sequence>
<dbReference type="EMBL" id="ML977498">
    <property type="protein sequence ID" value="KAF2134264.1"/>
    <property type="molecule type" value="Genomic_DNA"/>
</dbReference>
<keyword evidence="3" id="KW-1185">Reference proteome</keyword>
<evidence type="ECO:0000313" key="2">
    <source>
        <dbReference type="EMBL" id="KAF2134264.1"/>
    </source>
</evidence>
<evidence type="ECO:0000313" key="3">
    <source>
        <dbReference type="Proteomes" id="UP000799771"/>
    </source>
</evidence>
<proteinExistence type="predicted"/>
<keyword evidence="1" id="KW-1133">Transmembrane helix</keyword>
<organism evidence="2 3">
    <name type="scientific">Dothidotthia symphoricarpi CBS 119687</name>
    <dbReference type="NCBI Taxonomy" id="1392245"/>
    <lineage>
        <taxon>Eukaryota</taxon>
        <taxon>Fungi</taxon>
        <taxon>Dikarya</taxon>
        <taxon>Ascomycota</taxon>
        <taxon>Pezizomycotina</taxon>
        <taxon>Dothideomycetes</taxon>
        <taxon>Pleosporomycetidae</taxon>
        <taxon>Pleosporales</taxon>
        <taxon>Dothidotthiaceae</taxon>
        <taxon>Dothidotthia</taxon>
    </lineage>
</organism>
<keyword evidence="1" id="KW-0472">Membrane</keyword>
<feature type="transmembrane region" description="Helical" evidence="1">
    <location>
        <begin position="7"/>
        <end position="30"/>
    </location>
</feature>